<organism evidence="10">
    <name type="scientific">Kappaphycus alvarezii</name>
    <dbReference type="NCBI Taxonomy" id="38544"/>
    <lineage>
        <taxon>Eukaryota</taxon>
        <taxon>Rhodophyta</taxon>
        <taxon>Florideophyceae</taxon>
        <taxon>Rhodymeniophycidae</taxon>
        <taxon>Gigartinales</taxon>
        <taxon>Solieriaceae</taxon>
        <taxon>Kappaphycus</taxon>
    </lineage>
</organism>
<accession>A0A2H4FLL9</accession>
<keyword evidence="10" id="KW-0934">Plastid</keyword>
<dbReference type="InterPro" id="IPR019984">
    <property type="entry name" value="Ribosomal_uS17_bact/chlr"/>
</dbReference>
<protein>
    <recommendedName>
        <fullName evidence="8 9">Small ribosomal subunit protein uS17c</fullName>
    </recommendedName>
</protein>
<dbReference type="GO" id="GO:0019843">
    <property type="term" value="F:rRNA binding"/>
    <property type="evidence" value="ECO:0007669"/>
    <property type="project" value="UniProtKB-UniRule"/>
</dbReference>
<evidence type="ECO:0000256" key="2">
    <source>
        <dbReference type="ARBA" id="ARBA00010254"/>
    </source>
</evidence>
<evidence type="ECO:0000256" key="4">
    <source>
        <dbReference type="ARBA" id="ARBA00022730"/>
    </source>
</evidence>
<evidence type="ECO:0000256" key="1">
    <source>
        <dbReference type="ARBA" id="ARBA00002932"/>
    </source>
</evidence>
<evidence type="ECO:0000256" key="5">
    <source>
        <dbReference type="ARBA" id="ARBA00022884"/>
    </source>
</evidence>
<keyword evidence="6 9" id="KW-0689">Ribosomal protein</keyword>
<dbReference type="NCBIfam" id="NF004123">
    <property type="entry name" value="PRK05610.1"/>
    <property type="match status" value="1"/>
</dbReference>
<dbReference type="AlphaFoldDB" id="A0A2H4FLL9"/>
<dbReference type="GO" id="GO:0022627">
    <property type="term" value="C:cytosolic small ribosomal subunit"/>
    <property type="evidence" value="ECO:0007669"/>
    <property type="project" value="TreeGrafter"/>
</dbReference>
<dbReference type="PANTHER" id="PTHR10744">
    <property type="entry name" value="40S RIBOSOMAL PROTEIN S11 FAMILY MEMBER"/>
    <property type="match status" value="1"/>
</dbReference>
<dbReference type="EMBL" id="KU892652">
    <property type="protein sequence ID" value="AOV83696.1"/>
    <property type="molecule type" value="Genomic_DNA"/>
</dbReference>
<reference evidence="10" key="1">
    <citation type="submission" date="2016-03" db="EMBL/GenBank/DDBJ databases">
        <title>Complete plastid genome of Kappaphycus alvarezii.</title>
        <authorList>
            <person name="Zhang L."/>
            <person name="Liu T."/>
            <person name="Liu N."/>
        </authorList>
    </citation>
    <scope>NUCLEOTIDE SEQUENCE</scope>
</reference>
<evidence type="ECO:0000313" key="10">
    <source>
        <dbReference type="EMBL" id="AOV83696.1"/>
    </source>
</evidence>
<dbReference type="PANTHER" id="PTHR10744:SF1">
    <property type="entry name" value="SMALL RIBOSOMAL SUBUNIT PROTEIN US17M"/>
    <property type="match status" value="1"/>
</dbReference>
<dbReference type="InterPro" id="IPR012340">
    <property type="entry name" value="NA-bd_OB-fold"/>
</dbReference>
<evidence type="ECO:0000256" key="6">
    <source>
        <dbReference type="ARBA" id="ARBA00022980"/>
    </source>
</evidence>
<dbReference type="SUPFAM" id="SSF50249">
    <property type="entry name" value="Nucleic acid-binding proteins"/>
    <property type="match status" value="1"/>
</dbReference>
<dbReference type="NCBIfam" id="TIGR03635">
    <property type="entry name" value="uS17_bact"/>
    <property type="match status" value="1"/>
</dbReference>
<dbReference type="Pfam" id="PF00366">
    <property type="entry name" value="Ribosomal_S17"/>
    <property type="match status" value="1"/>
</dbReference>
<evidence type="ECO:0000256" key="7">
    <source>
        <dbReference type="ARBA" id="ARBA00023274"/>
    </source>
</evidence>
<dbReference type="GO" id="GO:0006412">
    <property type="term" value="P:translation"/>
    <property type="evidence" value="ECO:0007669"/>
    <property type="project" value="UniProtKB-UniRule"/>
</dbReference>
<dbReference type="CDD" id="cd00364">
    <property type="entry name" value="Ribosomal_uS17"/>
    <property type="match status" value="1"/>
</dbReference>
<dbReference type="HAMAP" id="MF_01345_B">
    <property type="entry name" value="Ribosomal_uS17_B"/>
    <property type="match status" value="1"/>
</dbReference>
<sequence length="79" mass="9207">MANKETTGIVISNKMKKTITVAVKTQIAHQKYNKTITKTNKYYVHDENNQCEIGDIVKIQITKPISKKKRWKFVNKIIE</sequence>
<comment type="function">
    <text evidence="1 9">One of the primary rRNA binding proteins, it binds specifically to the 5'-end of 16S ribosomal RNA.</text>
</comment>
<evidence type="ECO:0000256" key="8">
    <source>
        <dbReference type="ARBA" id="ARBA00035251"/>
    </source>
</evidence>
<geneLocation type="chloroplast" evidence="10"/>
<gene>
    <name evidence="9 10" type="primary">rps17</name>
    <name evidence="10" type="ORF">mogbl108</name>
</gene>
<name>A0A2H4FLL9_9FLOR</name>
<keyword evidence="7 9" id="KW-0687">Ribonucleoprotein</keyword>
<dbReference type="GO" id="GO:0009507">
    <property type="term" value="C:chloroplast"/>
    <property type="evidence" value="ECO:0007669"/>
    <property type="project" value="UniProtKB-SubCell"/>
</dbReference>
<dbReference type="Gene3D" id="2.40.50.140">
    <property type="entry name" value="Nucleic acid-binding proteins"/>
    <property type="match status" value="1"/>
</dbReference>
<comment type="subunit">
    <text evidence="3 9">Part of the 30S ribosomal subunit.</text>
</comment>
<keyword evidence="4 9" id="KW-0699">rRNA-binding</keyword>
<dbReference type="InterPro" id="IPR000266">
    <property type="entry name" value="Ribosomal_uS17"/>
</dbReference>
<keyword evidence="10" id="KW-0150">Chloroplast</keyword>
<evidence type="ECO:0000256" key="3">
    <source>
        <dbReference type="ARBA" id="ARBA00011458"/>
    </source>
</evidence>
<dbReference type="PRINTS" id="PR00973">
    <property type="entry name" value="RIBOSOMALS17"/>
</dbReference>
<dbReference type="GO" id="GO:0003735">
    <property type="term" value="F:structural constituent of ribosome"/>
    <property type="evidence" value="ECO:0007669"/>
    <property type="project" value="InterPro"/>
</dbReference>
<evidence type="ECO:0000256" key="9">
    <source>
        <dbReference type="HAMAP-Rule" id="MF_01345"/>
    </source>
</evidence>
<comment type="similarity">
    <text evidence="2 9">Belongs to the universal ribosomal protein uS17 family.</text>
</comment>
<comment type="subcellular location">
    <subcellularLocation>
        <location evidence="9">Plastid</location>
        <location evidence="9">Chloroplast</location>
    </subcellularLocation>
</comment>
<keyword evidence="5 9" id="KW-0694">RNA-binding</keyword>
<proteinExistence type="inferred from homology"/>